<evidence type="ECO:0000256" key="1">
    <source>
        <dbReference type="ARBA" id="ARBA00000109"/>
    </source>
</evidence>
<dbReference type="Proteomes" id="UP000229526">
    <property type="component" value="Unassembled WGS sequence"/>
</dbReference>
<keyword evidence="3 9" id="KW-0698">rRNA processing</keyword>
<comment type="cofactor">
    <cofactor evidence="9">
        <name>Mg(2+)</name>
        <dbReference type="ChEBI" id="CHEBI:18420"/>
    </cofactor>
</comment>
<dbReference type="GO" id="GO:0046872">
    <property type="term" value="F:metal ion binding"/>
    <property type="evidence" value="ECO:0007669"/>
    <property type="project" value="UniProtKB-KW"/>
</dbReference>
<keyword evidence="9" id="KW-0479">Metal-binding</keyword>
<dbReference type="GO" id="GO:0019843">
    <property type="term" value="F:rRNA binding"/>
    <property type="evidence" value="ECO:0007669"/>
    <property type="project" value="UniProtKB-KW"/>
</dbReference>
<evidence type="ECO:0000256" key="8">
    <source>
        <dbReference type="ARBA" id="ARBA00022884"/>
    </source>
</evidence>
<dbReference type="CDD" id="cd00593">
    <property type="entry name" value="RIBOc"/>
    <property type="match status" value="1"/>
</dbReference>
<dbReference type="SMART" id="SM00358">
    <property type="entry name" value="DSRM"/>
    <property type="match status" value="1"/>
</dbReference>
<organism evidence="12 13">
    <name type="scientific">Candidatus Harrisonbacteria bacterium CG10_big_fil_rev_8_21_14_0_10_49_15</name>
    <dbReference type="NCBI Taxonomy" id="1974587"/>
    <lineage>
        <taxon>Bacteria</taxon>
        <taxon>Candidatus Harrisoniibacteriota</taxon>
    </lineage>
</organism>
<keyword evidence="9" id="KW-0699">rRNA-binding</keyword>
<comment type="catalytic activity">
    <reaction evidence="1 9">
        <text>Endonucleolytic cleavage to 5'-phosphomonoester.</text>
        <dbReference type="EC" id="3.1.26.3"/>
    </reaction>
</comment>
<dbReference type="FunFam" id="1.10.1520.10:FF:000001">
    <property type="entry name" value="Ribonuclease 3"/>
    <property type="match status" value="1"/>
</dbReference>
<keyword evidence="9" id="KW-0963">Cytoplasm</keyword>
<dbReference type="GO" id="GO:0010468">
    <property type="term" value="P:regulation of gene expression"/>
    <property type="evidence" value="ECO:0007669"/>
    <property type="project" value="TreeGrafter"/>
</dbReference>
<dbReference type="PROSITE" id="PS00517">
    <property type="entry name" value="RNASE_3_1"/>
    <property type="match status" value="1"/>
</dbReference>
<keyword evidence="6 9" id="KW-0255">Endonuclease</keyword>
<evidence type="ECO:0000259" key="10">
    <source>
        <dbReference type="PROSITE" id="PS50137"/>
    </source>
</evidence>
<reference evidence="13" key="1">
    <citation type="submission" date="2017-09" db="EMBL/GenBank/DDBJ databases">
        <title>Depth-based differentiation of microbial function through sediment-hosted aquifers and enrichment of novel symbionts in the deep terrestrial subsurface.</title>
        <authorList>
            <person name="Probst A.J."/>
            <person name="Ladd B."/>
            <person name="Jarett J.K."/>
            <person name="Geller-Mcgrath D.E."/>
            <person name="Sieber C.M.K."/>
            <person name="Emerson J.B."/>
            <person name="Anantharaman K."/>
            <person name="Thomas B.C."/>
            <person name="Malmstrom R."/>
            <person name="Stieglmeier M."/>
            <person name="Klingl A."/>
            <person name="Woyke T."/>
            <person name="Ryan C.M."/>
            <person name="Banfield J.F."/>
        </authorList>
    </citation>
    <scope>NUCLEOTIDE SEQUENCE [LARGE SCALE GENOMIC DNA]</scope>
</reference>
<feature type="binding site" evidence="9">
    <location>
        <position position="118"/>
    </location>
    <ligand>
        <name>Mg(2+)</name>
        <dbReference type="ChEBI" id="CHEBI:18420"/>
    </ligand>
</feature>
<keyword evidence="9" id="KW-0460">Magnesium</keyword>
<dbReference type="Pfam" id="PF14622">
    <property type="entry name" value="Ribonucleas_3_3"/>
    <property type="match status" value="1"/>
</dbReference>
<dbReference type="GO" id="GO:0003725">
    <property type="term" value="F:double-stranded RNA binding"/>
    <property type="evidence" value="ECO:0007669"/>
    <property type="project" value="TreeGrafter"/>
</dbReference>
<keyword evidence="7 9" id="KW-0378">Hydrolase</keyword>
<dbReference type="Gene3D" id="3.30.160.20">
    <property type="match status" value="1"/>
</dbReference>
<dbReference type="HAMAP" id="MF_00104">
    <property type="entry name" value="RNase_III"/>
    <property type="match status" value="1"/>
</dbReference>
<dbReference type="NCBIfam" id="TIGR02191">
    <property type="entry name" value="RNaseIII"/>
    <property type="match status" value="1"/>
</dbReference>
<dbReference type="AlphaFoldDB" id="A0A2H0UN23"/>
<feature type="domain" description="RNase III" evidence="11">
    <location>
        <begin position="3"/>
        <end position="132"/>
    </location>
</feature>
<comment type="caution">
    <text evidence="12">The sequence shown here is derived from an EMBL/GenBank/DDBJ whole genome shotgun (WGS) entry which is preliminary data.</text>
</comment>
<name>A0A2H0UN23_9BACT</name>
<dbReference type="SMART" id="SM00535">
    <property type="entry name" value="RIBOc"/>
    <property type="match status" value="1"/>
</dbReference>
<dbReference type="SUPFAM" id="SSF54768">
    <property type="entry name" value="dsRNA-binding domain-like"/>
    <property type="match status" value="1"/>
</dbReference>
<evidence type="ECO:0000259" key="11">
    <source>
        <dbReference type="PROSITE" id="PS50142"/>
    </source>
</evidence>
<keyword evidence="8 9" id="KW-0694">RNA-binding</keyword>
<dbReference type="PANTHER" id="PTHR11207:SF0">
    <property type="entry name" value="RIBONUCLEASE 3"/>
    <property type="match status" value="1"/>
</dbReference>
<dbReference type="GO" id="GO:0004525">
    <property type="term" value="F:ribonuclease III activity"/>
    <property type="evidence" value="ECO:0007669"/>
    <property type="project" value="UniProtKB-UniRule"/>
</dbReference>
<accession>A0A2H0UN23</accession>
<dbReference type="GO" id="GO:0005737">
    <property type="term" value="C:cytoplasm"/>
    <property type="evidence" value="ECO:0007669"/>
    <property type="project" value="UniProtKB-SubCell"/>
</dbReference>
<comment type="subcellular location">
    <subcellularLocation>
        <location evidence="9">Cytoplasm</location>
    </subcellularLocation>
</comment>
<dbReference type="InterPro" id="IPR036389">
    <property type="entry name" value="RNase_III_sf"/>
</dbReference>
<dbReference type="EC" id="3.1.26.3" evidence="9"/>
<evidence type="ECO:0000256" key="4">
    <source>
        <dbReference type="ARBA" id="ARBA00022664"/>
    </source>
</evidence>
<evidence type="ECO:0000313" key="13">
    <source>
        <dbReference type="Proteomes" id="UP000229526"/>
    </source>
</evidence>
<dbReference type="Pfam" id="PF00035">
    <property type="entry name" value="dsrm"/>
    <property type="match status" value="1"/>
</dbReference>
<dbReference type="PANTHER" id="PTHR11207">
    <property type="entry name" value="RIBONUCLEASE III"/>
    <property type="match status" value="1"/>
</dbReference>
<feature type="active site" evidence="9">
    <location>
        <position position="121"/>
    </location>
</feature>
<evidence type="ECO:0000256" key="7">
    <source>
        <dbReference type="ARBA" id="ARBA00022801"/>
    </source>
</evidence>
<comment type="subunit">
    <text evidence="9">Homodimer.</text>
</comment>
<keyword evidence="5 9" id="KW-0540">Nuclease</keyword>
<feature type="domain" description="DRBM" evidence="10">
    <location>
        <begin position="159"/>
        <end position="228"/>
    </location>
</feature>
<proteinExistence type="inferred from homology"/>
<comment type="similarity">
    <text evidence="2">Belongs to the ribonuclease III family.</text>
</comment>
<dbReference type="Gene3D" id="1.10.1520.10">
    <property type="entry name" value="Ribonuclease III domain"/>
    <property type="match status" value="1"/>
</dbReference>
<evidence type="ECO:0000256" key="5">
    <source>
        <dbReference type="ARBA" id="ARBA00022722"/>
    </source>
</evidence>
<sequence>MNTEELKKHIGYTFQNEDYLKEALTHRSYLNENPKWGVPHNERLEFLGDAVLELVVTEELFNRYADQAEGWMTSVRAALVNYVMLAQVAREAGMEGTILMSRGEQRDTGRARDVILANAIESLIGALYQDGGYPAAKKFINEFVLAHLAEIIKKGLYIDAKSQLQERVQAQLKVTPSYRVIEENGPDHAKVFKVGVYFGDKLIATGSGNAKQDGEVEAARRALEIVDNERKPLL</sequence>
<evidence type="ECO:0000256" key="9">
    <source>
        <dbReference type="HAMAP-Rule" id="MF_00104"/>
    </source>
</evidence>
<keyword evidence="4 9" id="KW-0507">mRNA processing</keyword>
<evidence type="ECO:0000256" key="3">
    <source>
        <dbReference type="ARBA" id="ARBA00022552"/>
    </source>
</evidence>
<dbReference type="EMBL" id="PFBD01000018">
    <property type="protein sequence ID" value="PIR87165.1"/>
    <property type="molecule type" value="Genomic_DNA"/>
</dbReference>
<keyword evidence="9" id="KW-0819">tRNA processing</keyword>
<dbReference type="GO" id="GO:0008033">
    <property type="term" value="P:tRNA processing"/>
    <property type="evidence" value="ECO:0007669"/>
    <property type="project" value="UniProtKB-KW"/>
</dbReference>
<dbReference type="PROSITE" id="PS50142">
    <property type="entry name" value="RNASE_3_2"/>
    <property type="match status" value="1"/>
</dbReference>
<feature type="binding site" evidence="9">
    <location>
        <position position="121"/>
    </location>
    <ligand>
        <name>Mg(2+)</name>
        <dbReference type="ChEBI" id="CHEBI:18420"/>
    </ligand>
</feature>
<feature type="active site" evidence="9">
    <location>
        <position position="49"/>
    </location>
</feature>
<feature type="binding site" evidence="9">
    <location>
        <position position="45"/>
    </location>
    <ligand>
        <name>Mg(2+)</name>
        <dbReference type="ChEBI" id="CHEBI:18420"/>
    </ligand>
</feature>
<evidence type="ECO:0000256" key="6">
    <source>
        <dbReference type="ARBA" id="ARBA00022759"/>
    </source>
</evidence>
<dbReference type="SUPFAM" id="SSF69065">
    <property type="entry name" value="RNase III domain-like"/>
    <property type="match status" value="1"/>
</dbReference>
<dbReference type="InterPro" id="IPR011907">
    <property type="entry name" value="RNase_III"/>
</dbReference>
<evidence type="ECO:0000256" key="2">
    <source>
        <dbReference type="ARBA" id="ARBA00010183"/>
    </source>
</evidence>
<dbReference type="PROSITE" id="PS50137">
    <property type="entry name" value="DS_RBD"/>
    <property type="match status" value="1"/>
</dbReference>
<gene>
    <name evidence="9 12" type="primary">rnc</name>
    <name evidence="12" type="ORF">COU11_01985</name>
</gene>
<evidence type="ECO:0000313" key="12">
    <source>
        <dbReference type="EMBL" id="PIR87165.1"/>
    </source>
</evidence>
<comment type="function">
    <text evidence="9">Digests double-stranded RNA. Involved in the processing of primary rRNA transcript to yield the immediate precursors to the large and small rRNAs (23S and 16S). Processes some mRNAs, and tRNAs when they are encoded in the rRNA operon. Processes pre-crRNA and tracrRNA of type II CRISPR loci if present in the organism.</text>
</comment>
<protein>
    <recommendedName>
        <fullName evidence="9">Ribonuclease 3</fullName>
        <ecNumber evidence="9">3.1.26.3</ecNumber>
    </recommendedName>
    <alternativeName>
        <fullName evidence="9">Ribonuclease III</fullName>
        <shortName evidence="9">RNase III</shortName>
    </alternativeName>
</protein>
<dbReference type="CDD" id="cd10845">
    <property type="entry name" value="DSRM_RNAse_III_family"/>
    <property type="match status" value="1"/>
</dbReference>
<dbReference type="InterPro" id="IPR000999">
    <property type="entry name" value="RNase_III_dom"/>
</dbReference>
<dbReference type="InterPro" id="IPR014720">
    <property type="entry name" value="dsRBD_dom"/>
</dbReference>
<dbReference type="GO" id="GO:0006364">
    <property type="term" value="P:rRNA processing"/>
    <property type="evidence" value="ECO:0007669"/>
    <property type="project" value="UniProtKB-UniRule"/>
</dbReference>
<dbReference type="GO" id="GO:0006397">
    <property type="term" value="P:mRNA processing"/>
    <property type="evidence" value="ECO:0007669"/>
    <property type="project" value="UniProtKB-UniRule"/>
</dbReference>